<comment type="caution">
    <text evidence="2">The sequence shown here is derived from an EMBL/GenBank/DDBJ whole genome shotgun (WGS) entry which is preliminary data.</text>
</comment>
<sequence>MCMPYGSNFPIHHVCTCQRYDHMDRKSSHFYWGAMYIGVGNLNMSVLIFSIVYSFGNKRKVRIRLS</sequence>
<dbReference type="EMBL" id="MU853409">
    <property type="protein sequence ID" value="KAK4134153.1"/>
    <property type="molecule type" value="Genomic_DNA"/>
</dbReference>
<dbReference type="Proteomes" id="UP001304895">
    <property type="component" value="Unassembled WGS sequence"/>
</dbReference>
<keyword evidence="1" id="KW-0812">Transmembrane</keyword>
<keyword evidence="1" id="KW-1133">Transmembrane helix</keyword>
<gene>
    <name evidence="2" type="ORF">BT67DRAFT_309993</name>
</gene>
<evidence type="ECO:0000313" key="3">
    <source>
        <dbReference type="Proteomes" id="UP001304895"/>
    </source>
</evidence>
<evidence type="ECO:0000313" key="2">
    <source>
        <dbReference type="EMBL" id="KAK4134153.1"/>
    </source>
</evidence>
<reference evidence="2" key="1">
    <citation type="journal article" date="2023" name="Mol. Phylogenet. Evol.">
        <title>Genome-scale phylogeny and comparative genomics of the fungal order Sordariales.</title>
        <authorList>
            <person name="Hensen N."/>
            <person name="Bonometti L."/>
            <person name="Westerberg I."/>
            <person name="Brannstrom I.O."/>
            <person name="Guillou S."/>
            <person name="Cros-Aarteil S."/>
            <person name="Calhoun S."/>
            <person name="Haridas S."/>
            <person name="Kuo A."/>
            <person name="Mondo S."/>
            <person name="Pangilinan J."/>
            <person name="Riley R."/>
            <person name="LaButti K."/>
            <person name="Andreopoulos B."/>
            <person name="Lipzen A."/>
            <person name="Chen C."/>
            <person name="Yan M."/>
            <person name="Daum C."/>
            <person name="Ng V."/>
            <person name="Clum A."/>
            <person name="Steindorff A."/>
            <person name="Ohm R.A."/>
            <person name="Martin F."/>
            <person name="Silar P."/>
            <person name="Natvig D.O."/>
            <person name="Lalanne C."/>
            <person name="Gautier V."/>
            <person name="Ament-Velasquez S.L."/>
            <person name="Kruys A."/>
            <person name="Hutchinson M.I."/>
            <person name="Powell A.J."/>
            <person name="Barry K."/>
            <person name="Miller A.N."/>
            <person name="Grigoriev I.V."/>
            <person name="Debuchy R."/>
            <person name="Gladieux P."/>
            <person name="Hiltunen Thoren M."/>
            <person name="Johannesson H."/>
        </authorList>
    </citation>
    <scope>NUCLEOTIDE SEQUENCE</scope>
    <source>
        <strain evidence="2">CBS 123565</strain>
    </source>
</reference>
<keyword evidence="1" id="KW-0472">Membrane</keyword>
<evidence type="ECO:0000256" key="1">
    <source>
        <dbReference type="SAM" id="Phobius"/>
    </source>
</evidence>
<protein>
    <submittedName>
        <fullName evidence="2">Uncharacterized protein</fullName>
    </submittedName>
</protein>
<feature type="transmembrane region" description="Helical" evidence="1">
    <location>
        <begin position="30"/>
        <end position="56"/>
    </location>
</feature>
<organism evidence="2 3">
    <name type="scientific">Trichocladium antarcticum</name>
    <dbReference type="NCBI Taxonomy" id="1450529"/>
    <lineage>
        <taxon>Eukaryota</taxon>
        <taxon>Fungi</taxon>
        <taxon>Dikarya</taxon>
        <taxon>Ascomycota</taxon>
        <taxon>Pezizomycotina</taxon>
        <taxon>Sordariomycetes</taxon>
        <taxon>Sordariomycetidae</taxon>
        <taxon>Sordariales</taxon>
        <taxon>Chaetomiaceae</taxon>
        <taxon>Trichocladium</taxon>
    </lineage>
</organism>
<dbReference type="AlphaFoldDB" id="A0AAN6ZDT1"/>
<name>A0AAN6ZDT1_9PEZI</name>
<accession>A0AAN6ZDT1</accession>
<proteinExistence type="predicted"/>
<keyword evidence="3" id="KW-1185">Reference proteome</keyword>
<reference evidence="2" key="2">
    <citation type="submission" date="2023-05" db="EMBL/GenBank/DDBJ databases">
        <authorList>
            <consortium name="Lawrence Berkeley National Laboratory"/>
            <person name="Steindorff A."/>
            <person name="Hensen N."/>
            <person name="Bonometti L."/>
            <person name="Westerberg I."/>
            <person name="Brannstrom I.O."/>
            <person name="Guillou S."/>
            <person name="Cros-Aarteil S."/>
            <person name="Calhoun S."/>
            <person name="Haridas S."/>
            <person name="Kuo A."/>
            <person name="Mondo S."/>
            <person name="Pangilinan J."/>
            <person name="Riley R."/>
            <person name="Labutti K."/>
            <person name="Andreopoulos B."/>
            <person name="Lipzen A."/>
            <person name="Chen C."/>
            <person name="Yanf M."/>
            <person name="Daum C."/>
            <person name="Ng V."/>
            <person name="Clum A."/>
            <person name="Ohm R."/>
            <person name="Martin F."/>
            <person name="Silar P."/>
            <person name="Natvig D."/>
            <person name="Lalanne C."/>
            <person name="Gautier V."/>
            <person name="Ament-Velasquez S.L."/>
            <person name="Kruys A."/>
            <person name="Hutchinson M.I."/>
            <person name="Powell A.J."/>
            <person name="Barry K."/>
            <person name="Miller A.N."/>
            <person name="Grigoriev I.V."/>
            <person name="Debuchy R."/>
            <person name="Gladieux P."/>
            <person name="Thoren M.H."/>
            <person name="Johannesson H."/>
        </authorList>
    </citation>
    <scope>NUCLEOTIDE SEQUENCE</scope>
    <source>
        <strain evidence="2">CBS 123565</strain>
    </source>
</reference>